<keyword evidence="4" id="KW-0456">Lyase</keyword>
<comment type="similarity">
    <text evidence="1">Belongs to the UPF0597 family.</text>
</comment>
<evidence type="ECO:0000313" key="7">
    <source>
        <dbReference type="Proteomes" id="UP000220639"/>
    </source>
</evidence>
<evidence type="ECO:0000313" key="9">
    <source>
        <dbReference type="Proteomes" id="UP000557483"/>
    </source>
</evidence>
<dbReference type="Proteomes" id="UP001458070">
    <property type="component" value="Unassembled WGS sequence"/>
</dbReference>
<keyword evidence="10" id="KW-1185">Reference proteome</keyword>
<dbReference type="Proteomes" id="UP000510937">
    <property type="component" value="Chromosome"/>
</dbReference>
<evidence type="ECO:0000313" key="6">
    <source>
        <dbReference type="EMBL" id="SNU35983.1"/>
    </source>
</evidence>
<gene>
    <name evidence="6" type="primary">yhaM</name>
    <name evidence="4" type="ORF">AAFL32_06545</name>
    <name evidence="3" type="ORF">HV064_21020</name>
    <name evidence="5" type="ORF">HV234_12435</name>
    <name evidence="6" type="ORF">KOSB73_260707</name>
</gene>
<dbReference type="InterPro" id="IPR021144">
    <property type="entry name" value="UPF0597"/>
</dbReference>
<dbReference type="HAMAP" id="MF_01845">
    <property type="entry name" value="UPF0597"/>
    <property type="match status" value="1"/>
</dbReference>
<dbReference type="GO" id="GO:0080146">
    <property type="term" value="F:L-cysteine desulfhydrase activity"/>
    <property type="evidence" value="ECO:0007669"/>
    <property type="project" value="TreeGrafter"/>
</dbReference>
<organism evidence="6 7">
    <name type="scientific">Klebsiella grimontii</name>
    <dbReference type="NCBI Taxonomy" id="2058152"/>
    <lineage>
        <taxon>Bacteria</taxon>
        <taxon>Pseudomonadati</taxon>
        <taxon>Pseudomonadota</taxon>
        <taxon>Gammaproteobacteria</taxon>
        <taxon>Enterobacterales</taxon>
        <taxon>Enterobacteriaceae</taxon>
        <taxon>Klebsiella/Raoultella group</taxon>
        <taxon>Klebsiella</taxon>
    </lineage>
</organism>
<proteinExistence type="inferred from homology"/>
<evidence type="ECO:0000313" key="5">
    <source>
        <dbReference type="EMBL" id="QLO52267.1"/>
    </source>
</evidence>
<evidence type="ECO:0000313" key="4">
    <source>
        <dbReference type="EMBL" id="MEM0623541.1"/>
    </source>
</evidence>
<sequence length="445" mass="46860">MSYRENHAQWNAFIHALKQEVKPALGCTEPVSVALACAVAARQLSGAVVRIEAAVSPNLMKNGMGVTIPGTGMTGLPIAAALGAIAGDPQAKLEVLKRATRREMEAARALLEAGAVRVVLQEPCDEILYVRAKVYAGDEHATVTIIGDHTNVVAIEKMGHSLFIKHESAASDRGVDPLTLVARSSLRDIYDFVCEVPPHEIAFILEAGAMNDALSKKGLVKEWGLHIGPTLKRQVDNGLVSDDMFTEILYRTSAASDARMGGASLPAMTNSGSGNQGITATMPVVVAAERLNASRQQLARALALSHLVAIYIHCKLPRLSALCATTTAGMGAAAGIIWLMNGSFDTIAMAINNMIGDVSGIICDGASGSCAMKVSTSISSAWKAILLALDNSVVSGNDGIVDRDVENSIANLCAIAGRAMQHTDRQIIEIMAHKRYQAVSAGNEA</sequence>
<dbReference type="EMBL" id="JABXRN010000001">
    <property type="protein sequence ID" value="MBA8126364.1"/>
    <property type="molecule type" value="Genomic_DNA"/>
</dbReference>
<dbReference type="RefSeq" id="WP_004136709.1">
    <property type="nucleotide sequence ID" value="NZ_CABGLA010000001.1"/>
</dbReference>
<dbReference type="EMBL" id="JBCGEM010000003">
    <property type="protein sequence ID" value="MEM0623541.1"/>
    <property type="molecule type" value="Genomic_DNA"/>
</dbReference>
<evidence type="ECO:0000259" key="2">
    <source>
        <dbReference type="Pfam" id="PF03313"/>
    </source>
</evidence>
<dbReference type="PANTHER" id="PTHR30501">
    <property type="entry name" value="UPF0597 PROTEIN YHAM"/>
    <property type="match status" value="1"/>
</dbReference>
<name>A0A285B597_9ENTR</name>
<evidence type="ECO:0000313" key="3">
    <source>
        <dbReference type="EMBL" id="MBA8126364.1"/>
    </source>
</evidence>
<dbReference type="PIRSF" id="PIRSF006054">
    <property type="entry name" value="UCP006054"/>
    <property type="match status" value="1"/>
</dbReference>
<accession>A0A285B597</accession>
<dbReference type="Proteomes" id="UP000557483">
    <property type="component" value="Unassembled WGS sequence"/>
</dbReference>
<dbReference type="PANTHER" id="PTHR30501:SF2">
    <property type="entry name" value="UPF0597 PROTEIN YHAM"/>
    <property type="match status" value="1"/>
</dbReference>
<reference evidence="6" key="1">
    <citation type="submission" date="2017-08" db="EMBL/GenBank/DDBJ databases">
        <authorList>
            <person name="de Groot N.N."/>
        </authorList>
    </citation>
    <scope>NUCLEOTIDE SEQUENCE [LARGE SCALE GENOMIC DNA]</scope>
    <source>
        <strain evidence="6">06D021</strain>
    </source>
</reference>
<feature type="domain" description="Serine dehydratase-like alpha subunit" evidence="2">
    <location>
        <begin position="91"/>
        <end position="428"/>
    </location>
</feature>
<dbReference type="GO" id="GO:0019450">
    <property type="term" value="P:L-cysteine catabolic process to pyruvate"/>
    <property type="evidence" value="ECO:0007669"/>
    <property type="project" value="TreeGrafter"/>
</dbReference>
<reference evidence="7" key="2">
    <citation type="submission" date="2017-08" db="EMBL/GenBank/DDBJ databases">
        <authorList>
            <person name="Brisse S."/>
        </authorList>
    </citation>
    <scope>NUCLEOTIDE SEQUENCE [LARGE SCALE GENOMIC DNA]</scope>
    <source>
        <strain evidence="7">06D021</strain>
    </source>
</reference>
<protein>
    <recommendedName>
        <fullName evidence="1">UPF0597 protein AAFL32_06545</fullName>
    </recommendedName>
</protein>
<dbReference type="InterPro" id="IPR005130">
    <property type="entry name" value="Ser_deHydtase-like_asu"/>
</dbReference>
<evidence type="ECO:0000313" key="10">
    <source>
        <dbReference type="Proteomes" id="UP001458070"/>
    </source>
</evidence>
<dbReference type="AlphaFoldDB" id="A0A285B597"/>
<reference evidence="8 9" key="3">
    <citation type="submission" date="2020-06" db="EMBL/GenBank/DDBJ databases">
        <title>REHAB project genomes.</title>
        <authorList>
            <person name="Shaw L.P."/>
        </authorList>
    </citation>
    <scope>NUCLEOTIDE SEQUENCE [LARGE SCALE GENOMIC DNA]</scope>
    <source>
        <strain evidence="3 9">RHBSTW-00092</strain>
        <strain evidence="8">RHBSTW-00555</strain>
    </source>
</reference>
<reference evidence="4 10" key="5">
    <citation type="submission" date="2024-04" db="EMBL/GenBank/DDBJ databases">
        <title>Draft genome assemblies of urinary isolates.</title>
        <authorList>
            <person name="Appleberry H."/>
            <person name="Kula A."/>
            <person name="Wolfe A.J."/>
            <person name="Putonti C."/>
        </authorList>
    </citation>
    <scope>NUCLEOTIDE SEQUENCE [LARGE SCALE GENOMIC DNA]</scope>
    <source>
        <strain evidence="4 10">UMB12529</strain>
    </source>
</reference>
<evidence type="ECO:0000256" key="1">
    <source>
        <dbReference type="HAMAP-Rule" id="MF_01845"/>
    </source>
</evidence>
<reference evidence="5" key="4">
    <citation type="journal article" date="2021" name="Microb. Genom.">
        <title>A genomic epidemiological study shows that prevalence of antimicrobial resistance in Enterobacterales is associated with the livestock host, as well as antimicrobial usage.</title>
        <authorList>
            <person name="AbuOun M."/>
            <person name="Jones H."/>
            <person name="Stubberfield E."/>
            <person name="Gilson D."/>
            <person name="Shaw L.P."/>
            <person name="Hubbard A.T.M."/>
            <person name="Chau K.K."/>
            <person name="Sebra R."/>
            <person name="Peto T.E.A."/>
            <person name="Crook D.W."/>
            <person name="Read D.S."/>
            <person name="Gweon H.S."/>
            <person name="Walker A.S."/>
            <person name="Stoesser N."/>
            <person name="Smith R.P."/>
            <person name="Anjum M.F."/>
            <person name="On Behalf Of The Rehab Consortium."/>
        </authorList>
    </citation>
    <scope>NUCLEOTIDE SEQUENCE</scope>
    <source>
        <strain evidence="5">RHBSTW-00555</strain>
    </source>
</reference>
<dbReference type="EMBL" id="FZTC01000019">
    <property type="protein sequence ID" value="SNU35983.1"/>
    <property type="molecule type" value="Genomic_DNA"/>
</dbReference>
<dbReference type="EMBL" id="CP055315">
    <property type="protein sequence ID" value="QLO52267.1"/>
    <property type="molecule type" value="Genomic_DNA"/>
</dbReference>
<evidence type="ECO:0000313" key="8">
    <source>
        <dbReference type="Proteomes" id="UP000510937"/>
    </source>
</evidence>
<dbReference type="Proteomes" id="UP000220639">
    <property type="component" value="Unassembled WGS sequence"/>
</dbReference>
<dbReference type="Pfam" id="PF03313">
    <property type="entry name" value="SDH_alpha"/>
    <property type="match status" value="1"/>
</dbReference>